<evidence type="ECO:0000256" key="1">
    <source>
        <dbReference type="SAM" id="MobiDB-lite"/>
    </source>
</evidence>
<dbReference type="EMBL" id="JASCZI010273603">
    <property type="protein sequence ID" value="MED6225087.1"/>
    <property type="molecule type" value="Genomic_DNA"/>
</dbReference>
<comment type="caution">
    <text evidence="2">The sequence shown here is derived from an EMBL/GenBank/DDBJ whole genome shotgun (WGS) entry which is preliminary data.</text>
</comment>
<feature type="non-terminal residue" evidence="2">
    <location>
        <position position="1"/>
    </location>
</feature>
<gene>
    <name evidence="2" type="ORF">PIB30_090389</name>
</gene>
<dbReference type="Proteomes" id="UP001341840">
    <property type="component" value="Unassembled WGS sequence"/>
</dbReference>
<sequence length="71" mass="7604">PPTQRAVAIASPHSAVTVPLLAQRGGGRASKKVKIEQNSVTIVEVAARRRSKEAHAKAAREERAKEGPARR</sequence>
<feature type="compositionally biased region" description="Basic and acidic residues" evidence="1">
    <location>
        <begin position="53"/>
        <end position="71"/>
    </location>
</feature>
<protein>
    <submittedName>
        <fullName evidence="2">Uncharacterized protein</fullName>
    </submittedName>
</protein>
<keyword evidence="3" id="KW-1185">Reference proteome</keyword>
<reference evidence="2 3" key="1">
    <citation type="journal article" date="2023" name="Plants (Basel)">
        <title>Bridging the Gap: Combining Genomics and Transcriptomics Approaches to Understand Stylosanthes scabra, an Orphan Legume from the Brazilian Caatinga.</title>
        <authorList>
            <person name="Ferreira-Neto J.R.C."/>
            <person name="da Silva M.D."/>
            <person name="Binneck E."/>
            <person name="de Melo N.F."/>
            <person name="da Silva R.H."/>
            <person name="de Melo A.L.T.M."/>
            <person name="Pandolfi V."/>
            <person name="Bustamante F.O."/>
            <person name="Brasileiro-Vidal A.C."/>
            <person name="Benko-Iseppon A.M."/>
        </authorList>
    </citation>
    <scope>NUCLEOTIDE SEQUENCE [LARGE SCALE GENOMIC DNA]</scope>
    <source>
        <tissue evidence="2">Leaves</tissue>
    </source>
</reference>
<organism evidence="2 3">
    <name type="scientific">Stylosanthes scabra</name>
    <dbReference type="NCBI Taxonomy" id="79078"/>
    <lineage>
        <taxon>Eukaryota</taxon>
        <taxon>Viridiplantae</taxon>
        <taxon>Streptophyta</taxon>
        <taxon>Embryophyta</taxon>
        <taxon>Tracheophyta</taxon>
        <taxon>Spermatophyta</taxon>
        <taxon>Magnoliopsida</taxon>
        <taxon>eudicotyledons</taxon>
        <taxon>Gunneridae</taxon>
        <taxon>Pentapetalae</taxon>
        <taxon>rosids</taxon>
        <taxon>fabids</taxon>
        <taxon>Fabales</taxon>
        <taxon>Fabaceae</taxon>
        <taxon>Papilionoideae</taxon>
        <taxon>50 kb inversion clade</taxon>
        <taxon>dalbergioids sensu lato</taxon>
        <taxon>Dalbergieae</taxon>
        <taxon>Pterocarpus clade</taxon>
        <taxon>Stylosanthes</taxon>
    </lineage>
</organism>
<accession>A0ABU6ZSW2</accession>
<proteinExistence type="predicted"/>
<evidence type="ECO:0000313" key="3">
    <source>
        <dbReference type="Proteomes" id="UP001341840"/>
    </source>
</evidence>
<evidence type="ECO:0000313" key="2">
    <source>
        <dbReference type="EMBL" id="MED6225087.1"/>
    </source>
</evidence>
<feature type="region of interest" description="Disordered" evidence="1">
    <location>
        <begin position="48"/>
        <end position="71"/>
    </location>
</feature>
<name>A0ABU6ZSW2_9FABA</name>